<dbReference type="PANTHER" id="PTHR24248">
    <property type="entry name" value="ADRENERGIC RECEPTOR-RELATED G-PROTEIN COUPLED RECEPTOR"/>
    <property type="match status" value="1"/>
</dbReference>
<feature type="transmembrane region" description="Helical" evidence="13">
    <location>
        <begin position="6"/>
        <end position="30"/>
    </location>
</feature>
<evidence type="ECO:0000256" key="6">
    <source>
        <dbReference type="ARBA" id="ARBA00023040"/>
    </source>
</evidence>
<dbReference type="PRINTS" id="PR00242">
    <property type="entry name" value="DOPAMINER"/>
</dbReference>
<dbReference type="RefSeq" id="XP_035391422.1">
    <property type="nucleotide sequence ID" value="XM_035535529.1"/>
</dbReference>
<feature type="transmembrane region" description="Helical" evidence="13">
    <location>
        <begin position="122"/>
        <end position="145"/>
    </location>
</feature>
<dbReference type="Pfam" id="PF00001">
    <property type="entry name" value="7tm_1"/>
    <property type="match status" value="1"/>
</dbReference>
<gene>
    <name evidence="15" type="primary">hrh2b</name>
</gene>
<dbReference type="PRINTS" id="PR00237">
    <property type="entry name" value="GPCRRHODOPSN"/>
</dbReference>
<keyword evidence="2" id="KW-1003">Cell membrane</keyword>
<reference evidence="15" key="4">
    <citation type="submission" date="2025-08" db="UniProtKB">
        <authorList>
            <consortium name="Ensembl"/>
        </authorList>
    </citation>
    <scope>IDENTIFICATION</scope>
</reference>
<dbReference type="FunFam" id="1.20.1070.10:FF:000523">
    <property type="entry name" value="5-hydroxytryptamine receptor 2B"/>
    <property type="match status" value="1"/>
</dbReference>
<dbReference type="GO" id="GO:0004938">
    <property type="term" value="F:alpha2-adrenergic receptor activity"/>
    <property type="evidence" value="ECO:0007669"/>
    <property type="project" value="UniProtKB-ARBA"/>
</dbReference>
<feature type="transmembrane region" description="Helical" evidence="13">
    <location>
        <begin position="233"/>
        <end position="253"/>
    </location>
</feature>
<feature type="domain" description="G-protein coupled receptors family 1 profile" evidence="14">
    <location>
        <begin position="21"/>
        <end position="289"/>
    </location>
</feature>
<dbReference type="InterPro" id="IPR000276">
    <property type="entry name" value="GPCR_Rhodpsn"/>
</dbReference>
<evidence type="ECO:0000256" key="5">
    <source>
        <dbReference type="ARBA" id="ARBA00022989"/>
    </source>
</evidence>
<reference evidence="15" key="5">
    <citation type="submission" date="2025-09" db="UniProtKB">
        <authorList>
            <consortium name="Ensembl"/>
        </authorList>
    </citation>
    <scope>IDENTIFICATION</scope>
</reference>
<keyword evidence="8" id="KW-1015">Disulfide bond</keyword>
<dbReference type="PROSITE" id="PS00237">
    <property type="entry name" value="G_PROTEIN_RECEP_F1_1"/>
    <property type="match status" value="1"/>
</dbReference>
<keyword evidence="6 11" id="KW-0297">G-protein coupled receptor</keyword>
<keyword evidence="5 13" id="KW-1133">Transmembrane helix</keyword>
<reference evidence="16" key="1">
    <citation type="journal article" date="2014" name="Science">
        <title>Nonhuman genetics. Genomic basis for the convergent evolution of electric organs.</title>
        <authorList>
            <person name="Gallant J.R."/>
            <person name="Traeger L.L."/>
            <person name="Volkening J.D."/>
            <person name="Moffett H."/>
            <person name="Chen P.H."/>
            <person name="Novina C.D."/>
            <person name="Phillips G.N.Jr."/>
            <person name="Anand R."/>
            <person name="Wells G.B."/>
            <person name="Pinch M."/>
            <person name="Guth R."/>
            <person name="Unguez G.A."/>
            <person name="Albert J.S."/>
            <person name="Zakon H.H."/>
            <person name="Samanta M.P."/>
            <person name="Sussman M.R."/>
        </authorList>
    </citation>
    <scope>NUCLEOTIDE SEQUENCE [LARGE SCALE GENOMIC DNA]</scope>
</reference>
<evidence type="ECO:0000313" key="15">
    <source>
        <dbReference type="Ensembl" id="ENSEEEP00000002299.2"/>
    </source>
</evidence>
<evidence type="ECO:0000256" key="4">
    <source>
        <dbReference type="ARBA" id="ARBA00022692"/>
    </source>
</evidence>
<evidence type="ECO:0000256" key="3">
    <source>
        <dbReference type="ARBA" id="ARBA00022610"/>
    </source>
</evidence>
<keyword evidence="3" id="KW-0085">Behavior</keyword>
<evidence type="ECO:0000256" key="11">
    <source>
        <dbReference type="RuleBase" id="RU000688"/>
    </source>
</evidence>
<comment type="subcellular location">
    <subcellularLocation>
        <location evidence="1">Cell membrane</location>
        <topology evidence="1">Multi-pass membrane protein</topology>
    </subcellularLocation>
</comment>
<dbReference type="InterPro" id="IPR017452">
    <property type="entry name" value="GPCR_Rhodpsn_7TM"/>
</dbReference>
<dbReference type="GO" id="GO:0051378">
    <property type="term" value="F:serotonin binding"/>
    <property type="evidence" value="ECO:0007669"/>
    <property type="project" value="UniProtKB-ARBA"/>
</dbReference>
<dbReference type="PANTHER" id="PTHR24248:SF163">
    <property type="entry name" value="HISTAMINE H2 RECEPTOR-LIKE"/>
    <property type="match status" value="1"/>
</dbReference>
<sequence>MAWAALRWVVLMAFIALTIGGNALVCLAVASSRRLRRLSSCFVVSLAVTDLLLALLVLPLAATLELRDGRWPLGGTLCSVYLSVDVTLCAASIFTLLAISVDRYLAISAPLNYTERVTPRRVLAALGAIWTLSLTLAFAPVHLGWNTANFSVPNMDREVGEEAGEGRTCRYEWNNDYVVLVAFGTYFLPLLVMCGMYHRIFCTAREQVRRIRAATPSFARSASAVATAREHKATVTLAAVLGAFLVCWLPYFIYFTCMGLRRETHPPLLAHSVVLWLGYFNSAVNPILYPALNRDFRQAYRQLLRCRVARKRLPASPRVLVRERGAVSHGCQRKHSRSEPSAINPRETMDESSPEHTSPCLAGKSEMQA</sequence>
<dbReference type="GO" id="GO:0043410">
    <property type="term" value="P:positive regulation of MAPK cascade"/>
    <property type="evidence" value="ECO:0007669"/>
    <property type="project" value="TreeGrafter"/>
</dbReference>
<dbReference type="GeneID" id="113588734"/>
<evidence type="ECO:0000256" key="13">
    <source>
        <dbReference type="SAM" id="Phobius"/>
    </source>
</evidence>
<evidence type="ECO:0000259" key="14">
    <source>
        <dbReference type="PROSITE" id="PS50262"/>
    </source>
</evidence>
<dbReference type="PROSITE" id="PS50262">
    <property type="entry name" value="G_PROTEIN_RECEP_F1_2"/>
    <property type="match status" value="1"/>
</dbReference>
<dbReference type="GO" id="GO:0005886">
    <property type="term" value="C:plasma membrane"/>
    <property type="evidence" value="ECO:0007669"/>
    <property type="project" value="UniProtKB-SubCell"/>
</dbReference>
<evidence type="ECO:0000256" key="10">
    <source>
        <dbReference type="ARBA" id="ARBA00023224"/>
    </source>
</evidence>
<accession>A0A4W4DSM0</accession>
<evidence type="ECO:0000256" key="8">
    <source>
        <dbReference type="ARBA" id="ARBA00023157"/>
    </source>
</evidence>
<protein>
    <submittedName>
        <fullName evidence="15">Histamine receptor H2b</fullName>
    </submittedName>
</protein>
<evidence type="ECO:0000256" key="9">
    <source>
        <dbReference type="ARBA" id="ARBA00023170"/>
    </source>
</evidence>
<feature type="transmembrane region" description="Helical" evidence="13">
    <location>
        <begin position="81"/>
        <end position="101"/>
    </location>
</feature>
<dbReference type="Proteomes" id="UP000314983">
    <property type="component" value="Chromosome 17"/>
</dbReference>
<dbReference type="OMA" id="CIFRMAR"/>
<name>A0A4W4DSM0_ELEEL</name>
<reference evidence="16" key="2">
    <citation type="journal article" date="2017" name="Sci. Adv.">
        <title>A tail of two voltages: Proteomic comparison of the three electric organs of the electric eel.</title>
        <authorList>
            <person name="Traeger L.L."/>
            <person name="Sabat G."/>
            <person name="Barrett-Wilt G.A."/>
            <person name="Wells G.B."/>
            <person name="Sussman M.R."/>
        </authorList>
    </citation>
    <scope>NUCLEOTIDE SEQUENCE [LARGE SCALE GENOMIC DNA]</scope>
</reference>
<dbReference type="Gene3D" id="1.20.1070.10">
    <property type="entry name" value="Rhodopsin 7-helix transmembrane proteins"/>
    <property type="match status" value="1"/>
</dbReference>
<feature type="region of interest" description="Disordered" evidence="12">
    <location>
        <begin position="325"/>
        <end position="369"/>
    </location>
</feature>
<dbReference type="GO" id="GO:0071881">
    <property type="term" value="P:adenylate cyclase-inhibiting adrenergic receptor signaling pathway"/>
    <property type="evidence" value="ECO:0007669"/>
    <property type="project" value="UniProtKB-ARBA"/>
</dbReference>
<keyword evidence="16" id="KW-1185">Reference proteome</keyword>
<evidence type="ECO:0000256" key="7">
    <source>
        <dbReference type="ARBA" id="ARBA00023136"/>
    </source>
</evidence>
<dbReference type="Ensembl" id="ENSEEET00000002340.2">
    <property type="protein sequence ID" value="ENSEEEP00000002299.2"/>
    <property type="gene ID" value="ENSEEEG00000001379.2"/>
</dbReference>
<evidence type="ECO:0000256" key="1">
    <source>
        <dbReference type="ARBA" id="ARBA00004651"/>
    </source>
</evidence>
<comment type="similarity">
    <text evidence="11">Belongs to the G-protein coupled receptor 1 family.</text>
</comment>
<dbReference type="GO" id="GO:0071880">
    <property type="term" value="P:adenylate cyclase-activating adrenergic receptor signaling pathway"/>
    <property type="evidence" value="ECO:0007669"/>
    <property type="project" value="TreeGrafter"/>
</dbReference>
<keyword evidence="7 13" id="KW-0472">Membrane</keyword>
<feature type="transmembrane region" description="Helical" evidence="13">
    <location>
        <begin position="42"/>
        <end position="61"/>
    </location>
</feature>
<organism evidence="15 16">
    <name type="scientific">Electrophorus electricus</name>
    <name type="common">Electric eel</name>
    <name type="synonym">Gymnotus electricus</name>
    <dbReference type="NCBI Taxonomy" id="8005"/>
    <lineage>
        <taxon>Eukaryota</taxon>
        <taxon>Metazoa</taxon>
        <taxon>Chordata</taxon>
        <taxon>Craniata</taxon>
        <taxon>Vertebrata</taxon>
        <taxon>Euteleostomi</taxon>
        <taxon>Actinopterygii</taxon>
        <taxon>Neopterygii</taxon>
        <taxon>Teleostei</taxon>
        <taxon>Ostariophysi</taxon>
        <taxon>Gymnotiformes</taxon>
        <taxon>Gymnotoidei</taxon>
        <taxon>Gymnotidae</taxon>
        <taxon>Electrophorus</taxon>
    </lineage>
</organism>
<keyword evidence="4 11" id="KW-0812">Transmembrane</keyword>
<dbReference type="STRING" id="8005.ENSEEEP00000002299"/>
<dbReference type="GeneTree" id="ENSGT00940000167565"/>
<dbReference type="InterPro" id="IPR000929">
    <property type="entry name" value="Dopamine_rcpt"/>
</dbReference>
<evidence type="ECO:0000313" key="16">
    <source>
        <dbReference type="Proteomes" id="UP000314983"/>
    </source>
</evidence>
<dbReference type="SUPFAM" id="SSF81321">
    <property type="entry name" value="Family A G protein-coupled receptor-like"/>
    <property type="match status" value="1"/>
</dbReference>
<evidence type="ECO:0000256" key="12">
    <source>
        <dbReference type="SAM" id="MobiDB-lite"/>
    </source>
</evidence>
<reference evidence="15" key="3">
    <citation type="submission" date="2020-05" db="EMBL/GenBank/DDBJ databases">
        <title>Electrophorus electricus (electric eel) genome, fEleEle1, primary haplotype.</title>
        <authorList>
            <person name="Myers G."/>
            <person name="Meyer A."/>
            <person name="Fedrigo O."/>
            <person name="Formenti G."/>
            <person name="Rhie A."/>
            <person name="Tracey A."/>
            <person name="Sims Y."/>
            <person name="Jarvis E.D."/>
        </authorList>
    </citation>
    <scope>NUCLEOTIDE SEQUENCE [LARGE SCALE GENOMIC DNA]</scope>
</reference>
<dbReference type="SMART" id="SM01381">
    <property type="entry name" value="7TM_GPCR_Srsx"/>
    <property type="match status" value="1"/>
</dbReference>
<evidence type="ECO:0000256" key="2">
    <source>
        <dbReference type="ARBA" id="ARBA00022475"/>
    </source>
</evidence>
<dbReference type="AlphaFoldDB" id="A0A4W4DSM0"/>
<feature type="transmembrane region" description="Helical" evidence="13">
    <location>
        <begin position="177"/>
        <end position="202"/>
    </location>
</feature>
<keyword evidence="9 11" id="KW-0675">Receptor</keyword>
<dbReference type="CTD" id="100005590"/>
<keyword evidence="10 11" id="KW-0807">Transducer</keyword>
<feature type="transmembrane region" description="Helical" evidence="13">
    <location>
        <begin position="273"/>
        <end position="292"/>
    </location>
</feature>
<proteinExistence type="inferred from homology"/>